<dbReference type="InterPro" id="IPR007313">
    <property type="entry name" value="FxsA"/>
</dbReference>
<protein>
    <submittedName>
        <fullName evidence="3">Membrane protein FxsA</fullName>
    </submittedName>
</protein>
<dbReference type="RefSeq" id="WP_189379343.1">
    <property type="nucleotide sequence ID" value="NZ_BNAH01000016.1"/>
</dbReference>
<keyword evidence="4" id="KW-1185">Reference proteome</keyword>
<accession>A0ABQ3J0V5</accession>
<sequence>MFRVLFLLFILIPIIEISVLMQVGAWFGLWPTIAIVIITAWLGAKYVKQQGLATLQSVQNKMAQGEMPSDEIVEGLLLLVAGVVLVTPGFVTDIVGLLLLLPPIRQGIVKKVQKHMVINSVAASTADYHHSSFVDPTEEQHINHHQGKTIDGEYERKE</sequence>
<proteinExistence type="predicted"/>
<feature type="region of interest" description="Disordered" evidence="1">
    <location>
        <begin position="134"/>
        <end position="158"/>
    </location>
</feature>
<keyword evidence="2" id="KW-0472">Membrane</keyword>
<reference evidence="4" key="1">
    <citation type="journal article" date="2019" name="Int. J. Syst. Evol. Microbiol.">
        <title>The Global Catalogue of Microorganisms (GCM) 10K type strain sequencing project: providing services to taxonomists for standard genome sequencing and annotation.</title>
        <authorList>
            <consortium name="The Broad Institute Genomics Platform"/>
            <consortium name="The Broad Institute Genome Sequencing Center for Infectious Disease"/>
            <person name="Wu L."/>
            <person name="Ma J."/>
        </authorList>
    </citation>
    <scope>NUCLEOTIDE SEQUENCE [LARGE SCALE GENOMIC DNA]</scope>
    <source>
        <strain evidence="4">CGMCC 1.15922</strain>
    </source>
</reference>
<dbReference type="NCBIfam" id="NF008528">
    <property type="entry name" value="PRK11463.1-2"/>
    <property type="match status" value="1"/>
</dbReference>
<evidence type="ECO:0000256" key="2">
    <source>
        <dbReference type="SAM" id="Phobius"/>
    </source>
</evidence>
<dbReference type="PANTHER" id="PTHR35335">
    <property type="entry name" value="UPF0716 PROTEIN FXSA"/>
    <property type="match status" value="1"/>
</dbReference>
<evidence type="ECO:0000313" key="4">
    <source>
        <dbReference type="Proteomes" id="UP000626370"/>
    </source>
</evidence>
<dbReference type="PANTHER" id="PTHR35335:SF1">
    <property type="entry name" value="UPF0716 PROTEIN FXSA"/>
    <property type="match status" value="1"/>
</dbReference>
<keyword evidence="2" id="KW-0812">Transmembrane</keyword>
<evidence type="ECO:0000313" key="3">
    <source>
        <dbReference type="EMBL" id="GHF00753.1"/>
    </source>
</evidence>
<feature type="transmembrane region" description="Helical" evidence="2">
    <location>
        <begin position="76"/>
        <end position="101"/>
    </location>
</feature>
<evidence type="ECO:0000256" key="1">
    <source>
        <dbReference type="SAM" id="MobiDB-lite"/>
    </source>
</evidence>
<dbReference type="Pfam" id="PF04186">
    <property type="entry name" value="FxsA"/>
    <property type="match status" value="1"/>
</dbReference>
<dbReference type="Proteomes" id="UP000626370">
    <property type="component" value="Unassembled WGS sequence"/>
</dbReference>
<keyword evidence="2" id="KW-1133">Transmembrane helix</keyword>
<gene>
    <name evidence="3" type="primary">fxsA</name>
    <name evidence="3" type="ORF">GCM10011501_32770</name>
</gene>
<organism evidence="3 4">
    <name type="scientific">Thalassotalea profundi</name>
    <dbReference type="NCBI Taxonomy" id="2036687"/>
    <lineage>
        <taxon>Bacteria</taxon>
        <taxon>Pseudomonadati</taxon>
        <taxon>Pseudomonadota</taxon>
        <taxon>Gammaproteobacteria</taxon>
        <taxon>Alteromonadales</taxon>
        <taxon>Colwelliaceae</taxon>
        <taxon>Thalassotalea</taxon>
    </lineage>
</organism>
<name>A0ABQ3J0V5_9GAMM</name>
<comment type="caution">
    <text evidence="3">The sequence shown here is derived from an EMBL/GenBank/DDBJ whole genome shotgun (WGS) entry which is preliminary data.</text>
</comment>
<dbReference type="EMBL" id="BNAH01000016">
    <property type="protein sequence ID" value="GHF00753.1"/>
    <property type="molecule type" value="Genomic_DNA"/>
</dbReference>